<dbReference type="SUPFAM" id="SSF51430">
    <property type="entry name" value="NAD(P)-linked oxidoreductase"/>
    <property type="match status" value="1"/>
</dbReference>
<dbReference type="InterPro" id="IPR053135">
    <property type="entry name" value="AKR2_Oxidoreductase"/>
</dbReference>
<dbReference type="CDD" id="cd19096">
    <property type="entry name" value="AKR_Fe-S_oxidoreductase"/>
    <property type="match status" value="1"/>
</dbReference>
<protein>
    <submittedName>
        <fullName evidence="6">Aldo/keto reductase</fullName>
    </submittedName>
</protein>
<dbReference type="AlphaFoldDB" id="A0AB35U9F3"/>
<dbReference type="PRINTS" id="PR00069">
    <property type="entry name" value="ALDKETRDTASE"/>
</dbReference>
<evidence type="ECO:0000313" key="7">
    <source>
        <dbReference type="Proteomes" id="UP001286174"/>
    </source>
</evidence>
<evidence type="ECO:0000256" key="3">
    <source>
        <dbReference type="ARBA" id="ARBA00023014"/>
    </source>
</evidence>
<name>A0AB35U9F3_9FIRM</name>
<dbReference type="Pfam" id="PF00248">
    <property type="entry name" value="Aldo_ket_red"/>
    <property type="match status" value="1"/>
</dbReference>
<evidence type="ECO:0000259" key="5">
    <source>
        <dbReference type="Pfam" id="PF13187"/>
    </source>
</evidence>
<dbReference type="Gene3D" id="1.10.1060.10">
    <property type="entry name" value="Alpha-helical ferredoxin"/>
    <property type="match status" value="1"/>
</dbReference>
<dbReference type="InterPro" id="IPR023210">
    <property type="entry name" value="NADP_OxRdtase_dom"/>
</dbReference>
<dbReference type="InterPro" id="IPR020471">
    <property type="entry name" value="AKR"/>
</dbReference>
<dbReference type="InterPro" id="IPR036812">
    <property type="entry name" value="NAD(P)_OxRdtase_dom_sf"/>
</dbReference>
<proteinExistence type="predicted"/>
<dbReference type="GO" id="GO:0046872">
    <property type="term" value="F:metal ion binding"/>
    <property type="evidence" value="ECO:0007669"/>
    <property type="project" value="UniProtKB-KW"/>
</dbReference>
<evidence type="ECO:0000313" key="6">
    <source>
        <dbReference type="EMBL" id="MDX8420315.1"/>
    </source>
</evidence>
<dbReference type="GO" id="GO:0016491">
    <property type="term" value="F:oxidoreductase activity"/>
    <property type="evidence" value="ECO:0007669"/>
    <property type="project" value="InterPro"/>
</dbReference>
<dbReference type="InterPro" id="IPR017896">
    <property type="entry name" value="4Fe4S_Fe-S-bd"/>
</dbReference>
<dbReference type="RefSeq" id="WP_245309335.1">
    <property type="nucleotide sequence ID" value="NZ_JALBUR010000031.1"/>
</dbReference>
<dbReference type="InterPro" id="IPR009051">
    <property type="entry name" value="Helical_ferredxn"/>
</dbReference>
<evidence type="ECO:0000256" key="1">
    <source>
        <dbReference type="ARBA" id="ARBA00022723"/>
    </source>
</evidence>
<sequence length="378" mass="42419">MEMKDFFGLNMPRLGFGLMRLPRLADGKTIDIAQCEQMTDAFLAAGMKYFDTAYVYEGSEEAARKFLVERHPRDSFYLTSKLNAGSWAAKNAEEAKAELATSLERTGAGYFDFYLLHALSKGNIDNYEKYGIWDFVKEAKEKGLIRHIGFSFHDMPDVLEDVLNKHPEVEFVQLQINYGDWNNPSVCSRENYEVCVKHNKPVVVMEPIKGGTLANPPQAVKDVFTSVDPDMSVASWAVRYAASLDQVMVVLSGMSTLGQMEDNLSYMKDFKPLNEEEQAAVAKVQQILSSIEQIPCTGCHYCTGGCPQHIQIPDIFSAMNLNLIYGQKDTAEKSYERAVAGEHGKASDCIHCLQCEDACPQHIHITSWLERAAQDLEH</sequence>
<keyword evidence="7" id="KW-1185">Reference proteome</keyword>
<dbReference type="PANTHER" id="PTHR43312:SF2">
    <property type="entry name" value="OXIDOREDUCTASE"/>
    <property type="match status" value="1"/>
</dbReference>
<feature type="domain" description="4Fe-4S ferredoxin-type" evidence="5">
    <location>
        <begin position="296"/>
        <end position="362"/>
    </location>
</feature>
<dbReference type="Proteomes" id="UP001286174">
    <property type="component" value="Unassembled WGS sequence"/>
</dbReference>
<dbReference type="InterPro" id="IPR017900">
    <property type="entry name" value="4Fe4S_Fe_S_CS"/>
</dbReference>
<comment type="caution">
    <text evidence="6">The sequence shown here is derived from an EMBL/GenBank/DDBJ whole genome shotgun (WGS) entry which is preliminary data.</text>
</comment>
<accession>A0AB35U9F3</accession>
<dbReference type="PANTHER" id="PTHR43312">
    <property type="entry name" value="D-THREO-ALDOSE 1-DEHYDROGENASE"/>
    <property type="match status" value="1"/>
</dbReference>
<feature type="domain" description="NADP-dependent oxidoreductase" evidence="4">
    <location>
        <begin position="13"/>
        <end position="284"/>
    </location>
</feature>
<keyword evidence="2" id="KW-0408">Iron</keyword>
<evidence type="ECO:0000259" key="4">
    <source>
        <dbReference type="Pfam" id="PF00248"/>
    </source>
</evidence>
<dbReference type="EMBL" id="JALBUR010000031">
    <property type="protein sequence ID" value="MDX8420315.1"/>
    <property type="molecule type" value="Genomic_DNA"/>
</dbReference>
<keyword evidence="3" id="KW-0411">Iron-sulfur</keyword>
<dbReference type="SUPFAM" id="SSF46548">
    <property type="entry name" value="alpha-helical ferredoxin"/>
    <property type="match status" value="1"/>
</dbReference>
<dbReference type="GO" id="GO:0051536">
    <property type="term" value="F:iron-sulfur cluster binding"/>
    <property type="evidence" value="ECO:0007669"/>
    <property type="project" value="UniProtKB-KW"/>
</dbReference>
<keyword evidence="1" id="KW-0479">Metal-binding</keyword>
<organism evidence="6 7">
    <name type="scientific">Grylomicrobium aquisgranensis</name>
    <dbReference type="NCBI Taxonomy" id="2926318"/>
    <lineage>
        <taxon>Bacteria</taxon>
        <taxon>Bacillati</taxon>
        <taxon>Bacillota</taxon>
        <taxon>Erysipelotrichia</taxon>
        <taxon>Erysipelotrichales</taxon>
        <taxon>Erysipelotrichaceae</taxon>
        <taxon>Grylomicrobium</taxon>
    </lineage>
</organism>
<dbReference type="Pfam" id="PF13187">
    <property type="entry name" value="Fer4_9"/>
    <property type="match status" value="1"/>
</dbReference>
<dbReference type="Gene3D" id="3.20.20.100">
    <property type="entry name" value="NADP-dependent oxidoreductase domain"/>
    <property type="match status" value="1"/>
</dbReference>
<reference evidence="6 7" key="1">
    <citation type="submission" date="2022-03" db="EMBL/GenBank/DDBJ databases">
        <title>Novel taxa within the pig intestine.</title>
        <authorList>
            <person name="Wylensek D."/>
            <person name="Bishof K."/>
            <person name="Afrizal A."/>
            <person name="Clavel T."/>
        </authorList>
    </citation>
    <scope>NUCLEOTIDE SEQUENCE [LARGE SCALE GENOMIC DNA]</scope>
    <source>
        <strain evidence="6 7">CLA-KB-P133</strain>
    </source>
</reference>
<gene>
    <name evidence="6" type="ORF">MOZ60_09475</name>
</gene>
<evidence type="ECO:0000256" key="2">
    <source>
        <dbReference type="ARBA" id="ARBA00023004"/>
    </source>
</evidence>
<dbReference type="PROSITE" id="PS00198">
    <property type="entry name" value="4FE4S_FER_1"/>
    <property type="match status" value="1"/>
</dbReference>